<proteinExistence type="predicted"/>
<keyword evidence="3" id="KW-1185">Reference proteome</keyword>
<reference evidence="4" key="1">
    <citation type="submission" date="2025-08" db="UniProtKB">
        <authorList>
            <consortium name="RefSeq"/>
        </authorList>
    </citation>
    <scope>IDENTIFICATION</scope>
</reference>
<name>A0ABM1EG86_PRICU</name>
<protein>
    <submittedName>
        <fullName evidence="4">Uncharacterized protein LOC106811976</fullName>
    </submittedName>
</protein>
<dbReference type="RefSeq" id="XP_014671207.1">
    <property type="nucleotide sequence ID" value="XM_014815721.1"/>
</dbReference>
<evidence type="ECO:0000313" key="3">
    <source>
        <dbReference type="Proteomes" id="UP000695022"/>
    </source>
</evidence>
<feature type="signal peptide" evidence="2">
    <location>
        <begin position="1"/>
        <end position="18"/>
    </location>
</feature>
<evidence type="ECO:0000256" key="2">
    <source>
        <dbReference type="SAM" id="SignalP"/>
    </source>
</evidence>
<accession>A0ABM1EG86</accession>
<feature type="chain" id="PRO_5046455463" evidence="2">
    <location>
        <begin position="19"/>
        <end position="160"/>
    </location>
</feature>
<sequence>MLSVYIVCAVLCLARSQTQDVLSGENSTAGDVSTGTTVSMVWLDETGSTATEPFRNTTQQDLTEWNGTAYGIDQTSTAGSDSDINTSCSCELGEVTHFPRLLFPASIPVAGQASILIIVVLYLLVAMVITLDDCFVPAIERFCQASRYVPGEPQLHDGLH</sequence>
<keyword evidence="1" id="KW-0812">Transmembrane</keyword>
<feature type="transmembrane region" description="Helical" evidence="1">
    <location>
        <begin position="109"/>
        <end position="131"/>
    </location>
</feature>
<evidence type="ECO:0000256" key="1">
    <source>
        <dbReference type="SAM" id="Phobius"/>
    </source>
</evidence>
<keyword evidence="1" id="KW-1133">Transmembrane helix</keyword>
<dbReference type="Proteomes" id="UP000695022">
    <property type="component" value="Unplaced"/>
</dbReference>
<evidence type="ECO:0000313" key="4">
    <source>
        <dbReference type="RefSeq" id="XP_014671207.1"/>
    </source>
</evidence>
<dbReference type="GeneID" id="106811976"/>
<keyword evidence="2" id="KW-0732">Signal</keyword>
<gene>
    <name evidence="4" type="primary">LOC106811976</name>
</gene>
<keyword evidence="1" id="KW-0472">Membrane</keyword>
<organism evidence="3 4">
    <name type="scientific">Priapulus caudatus</name>
    <name type="common">Priapulid worm</name>
    <dbReference type="NCBI Taxonomy" id="37621"/>
    <lineage>
        <taxon>Eukaryota</taxon>
        <taxon>Metazoa</taxon>
        <taxon>Ecdysozoa</taxon>
        <taxon>Scalidophora</taxon>
        <taxon>Priapulida</taxon>
        <taxon>Priapulimorpha</taxon>
        <taxon>Priapulimorphida</taxon>
        <taxon>Priapulidae</taxon>
        <taxon>Priapulus</taxon>
    </lineage>
</organism>